<reference evidence="2 3" key="1">
    <citation type="submission" date="2023-09" db="EMBL/GenBank/DDBJ databases">
        <title>Multi-omics analysis of a traditional fermented food reveals byproduct-associated fungal strains for waste-to-food upcycling.</title>
        <authorList>
            <consortium name="Lawrence Berkeley National Laboratory"/>
            <person name="Rekdal V.M."/>
            <person name="Villalobos-Escobedo J.M."/>
            <person name="Rodriguez-Valeron N."/>
            <person name="Garcia M.O."/>
            <person name="Vasquez D.P."/>
            <person name="Damayanti I."/>
            <person name="Sorensen P.M."/>
            <person name="Baidoo E.E."/>
            <person name="De Carvalho A.C."/>
            <person name="Riley R."/>
            <person name="Lipzen A."/>
            <person name="He G."/>
            <person name="Yan M."/>
            <person name="Haridas S."/>
            <person name="Daum C."/>
            <person name="Yoshinaga Y."/>
            <person name="Ng V."/>
            <person name="Grigoriev I.V."/>
            <person name="Munk R."/>
            <person name="Nuraida L."/>
            <person name="Wijaya C.H."/>
            <person name="Morales P.-C."/>
            <person name="Keasling J.D."/>
        </authorList>
    </citation>
    <scope>NUCLEOTIDE SEQUENCE [LARGE SCALE GENOMIC DNA]</scope>
    <source>
        <strain evidence="2 3">FGSC 2613</strain>
    </source>
</reference>
<name>A0ABR3DMX4_NEUIN</name>
<evidence type="ECO:0000256" key="1">
    <source>
        <dbReference type="SAM" id="MobiDB-lite"/>
    </source>
</evidence>
<protein>
    <submittedName>
        <fullName evidence="2">Uncharacterized protein</fullName>
    </submittedName>
</protein>
<evidence type="ECO:0000313" key="2">
    <source>
        <dbReference type="EMBL" id="KAL0474023.1"/>
    </source>
</evidence>
<dbReference type="EMBL" id="JAVLET010000002">
    <property type="protein sequence ID" value="KAL0474023.1"/>
    <property type="molecule type" value="Genomic_DNA"/>
</dbReference>
<gene>
    <name evidence="2" type="ORF">QR685DRAFT_437191</name>
</gene>
<keyword evidence="3" id="KW-1185">Reference proteome</keyword>
<organism evidence="2 3">
    <name type="scientific">Neurospora intermedia</name>
    <dbReference type="NCBI Taxonomy" id="5142"/>
    <lineage>
        <taxon>Eukaryota</taxon>
        <taxon>Fungi</taxon>
        <taxon>Dikarya</taxon>
        <taxon>Ascomycota</taxon>
        <taxon>Pezizomycotina</taxon>
        <taxon>Sordariomycetes</taxon>
        <taxon>Sordariomycetidae</taxon>
        <taxon>Sordariales</taxon>
        <taxon>Sordariaceae</taxon>
        <taxon>Neurospora</taxon>
    </lineage>
</organism>
<proteinExistence type="predicted"/>
<dbReference type="PANTHER" id="PTHR35179">
    <property type="entry name" value="PROTEIN CBG02620"/>
    <property type="match status" value="1"/>
</dbReference>
<accession>A0ABR3DMX4</accession>
<evidence type="ECO:0000313" key="3">
    <source>
        <dbReference type="Proteomes" id="UP001451303"/>
    </source>
</evidence>
<sequence>MCEFLTSGCCRYYHPPSHVRRDSLYNERSGGRDDLIRQNLKFLVHINVQNLSLEEDAPVGIQDVHAISSFNKISSNQIAVPGVPPRLHPITERLDLQLDYYNKSIERDYPTFTHHFEPLVRSIEATDPNYDLRQTDIVTNASNLRKMFMIFHNKQQIYERYDLTWRNDTLFLSKWTSDPYLNSSLGHGTGFEQATCIYDDQEDDLLKSSASHHRVMEYRFGGLQFVVQSEIDAYHCDCHRPSNFDPTLPETLSALTVDEVSQHQRRSSAVSAGSSQTSTNLSVFSSPFDACRRDSHITGEIPPSSPPPSPCRPLSMDKTPGPCVPGHLITSSFASSATLRVLHLGRDIPPHCLVEVKTHKVRNKPLFNAEAQLYFSQIHKLYIAKNDNGRFFPSGNGYNNSVVEEDKMEDIQLWADTEQNQRTLKKVVALLKKIRELARQMEKEKGVRTTTLLMKCDGMGTSESGREGETGRVKITLYERRDSMEEEGTGGCLPRAYLDSLGGDGNGLGGKEGKEGKEGMGGGGGLEDGLEDGVSEDGTLYDWGVGGLGFPR</sequence>
<dbReference type="Proteomes" id="UP001451303">
    <property type="component" value="Unassembled WGS sequence"/>
</dbReference>
<feature type="region of interest" description="Disordered" evidence="1">
    <location>
        <begin position="503"/>
        <end position="541"/>
    </location>
</feature>
<dbReference type="PANTHER" id="PTHR35179:SF2">
    <property type="entry name" value="START DOMAIN-CONTAINING PROTEIN"/>
    <property type="match status" value="1"/>
</dbReference>
<comment type="caution">
    <text evidence="2">The sequence shown here is derived from an EMBL/GenBank/DDBJ whole genome shotgun (WGS) entry which is preliminary data.</text>
</comment>